<keyword evidence="5 8" id="KW-0547">Nucleotide-binding</keyword>
<evidence type="ECO:0000256" key="5">
    <source>
        <dbReference type="ARBA" id="ARBA00022741"/>
    </source>
</evidence>
<sequence>MTPVIALVGRPNVGKSTLFNRLTRSRDALVADFAGLTRDRKYGNGLLGDKAYTVIDTGGISGDEEGIDAAMAEQSLAAIDEADIVLFMVDARAGLHVADEAIANHLRVNQKKTWLVVNKTDGLEEHGAMAEFWELGLGEPHPIAAAHGRNVTALIETVLAPFPERDESIPADTGSKGIRIGVIGRPNVGKSTLVNRMLGEERVVVFDEAGTTRDAIEIPFERRGKPYVLVDTAGVRRRKNVREVAEKFSIIKTLEAIKECHVAVMVLDARSGLVEQDLHLLDYVLTTGRALVLAVNKWDGLEQEAKEKMRAEIKRRLGFADYADLHFISALHGTGVGDLYPSIERAFASANAHWSTNRLTTLLQDAVAQHPPPLIHGRRIKLRMAHQGGSNPPIIVVHGNQTGSLPEAYKRYLTNTFRKVLKVKGTPIRFEFRSGKNPYDPLAGASDREKAKQRELGRTRDARSRRR</sequence>
<dbReference type="Pfam" id="PF01926">
    <property type="entry name" value="MMR_HSR1"/>
    <property type="match status" value="2"/>
</dbReference>
<dbReference type="EMBL" id="FNES01000013">
    <property type="protein sequence ID" value="SDK23551.1"/>
    <property type="molecule type" value="Genomic_DNA"/>
</dbReference>
<reference evidence="13 14" key="1">
    <citation type="submission" date="2016-10" db="EMBL/GenBank/DDBJ databases">
        <authorList>
            <person name="de Groot N.N."/>
        </authorList>
    </citation>
    <scope>NUCLEOTIDE SEQUENCE [LARGE SCALE GENOMIC DNA]</scope>
    <source>
        <strain evidence="13 14">CGMCC 1.6133</strain>
    </source>
</reference>
<dbReference type="GO" id="GO:0042254">
    <property type="term" value="P:ribosome biogenesis"/>
    <property type="evidence" value="ECO:0007669"/>
    <property type="project" value="UniProtKB-KW"/>
</dbReference>
<dbReference type="CDD" id="cd01895">
    <property type="entry name" value="EngA2"/>
    <property type="match status" value="1"/>
</dbReference>
<feature type="region of interest" description="Disordered" evidence="11">
    <location>
        <begin position="434"/>
        <end position="467"/>
    </location>
</feature>
<dbReference type="NCBIfam" id="TIGR00231">
    <property type="entry name" value="small_GTP"/>
    <property type="match status" value="2"/>
</dbReference>
<dbReference type="HAMAP" id="MF_00195">
    <property type="entry name" value="GTPase_Der"/>
    <property type="match status" value="1"/>
</dbReference>
<accession>A0A1G9A8H0</accession>
<feature type="binding site" evidence="8">
    <location>
        <begin position="296"/>
        <end position="299"/>
    </location>
    <ligand>
        <name>GTP</name>
        <dbReference type="ChEBI" id="CHEBI:37565"/>
        <label>2</label>
    </ligand>
</feature>
<dbReference type="InterPro" id="IPR016484">
    <property type="entry name" value="GTPase_Der"/>
</dbReference>
<dbReference type="PIRSF" id="PIRSF006485">
    <property type="entry name" value="GTP-binding_EngA"/>
    <property type="match status" value="1"/>
</dbReference>
<evidence type="ECO:0000256" key="7">
    <source>
        <dbReference type="ARBA" id="ARBA00032345"/>
    </source>
</evidence>
<dbReference type="InterPro" id="IPR031166">
    <property type="entry name" value="G_ENGA"/>
</dbReference>
<evidence type="ECO:0000313" key="13">
    <source>
        <dbReference type="EMBL" id="SDK23551.1"/>
    </source>
</evidence>
<dbReference type="GO" id="GO:0005525">
    <property type="term" value="F:GTP binding"/>
    <property type="evidence" value="ECO:0007669"/>
    <property type="project" value="UniProtKB-UniRule"/>
</dbReference>
<dbReference type="InterPro" id="IPR032859">
    <property type="entry name" value="KH_dom-like"/>
</dbReference>
<gene>
    <name evidence="8" type="primary">der</name>
    <name evidence="13" type="ORF">SAMN04487954_11377</name>
</gene>
<dbReference type="InterPro" id="IPR015946">
    <property type="entry name" value="KH_dom-like_a/b"/>
</dbReference>
<keyword evidence="3 8" id="KW-0690">Ribosome biogenesis</keyword>
<dbReference type="STRING" id="376427.SAMN04487954_11377"/>
<name>A0A1G9A8H0_9GAMM</name>
<dbReference type="Gene3D" id="3.40.50.300">
    <property type="entry name" value="P-loop containing nucleotide triphosphate hydrolases"/>
    <property type="match status" value="2"/>
</dbReference>
<evidence type="ECO:0000256" key="9">
    <source>
        <dbReference type="PROSITE-ProRule" id="PRU01049"/>
    </source>
</evidence>
<feature type="domain" description="EngA-type G" evidence="12">
    <location>
        <begin position="3"/>
        <end position="166"/>
    </location>
</feature>
<evidence type="ECO:0000256" key="1">
    <source>
        <dbReference type="ARBA" id="ARBA00008279"/>
    </source>
</evidence>
<evidence type="ECO:0000256" key="3">
    <source>
        <dbReference type="ARBA" id="ARBA00022517"/>
    </source>
</evidence>
<feature type="binding site" evidence="8">
    <location>
        <begin position="56"/>
        <end position="60"/>
    </location>
    <ligand>
        <name>GTP</name>
        <dbReference type="ChEBI" id="CHEBI:37565"/>
        <label>1</label>
    </ligand>
</feature>
<evidence type="ECO:0000256" key="10">
    <source>
        <dbReference type="RuleBase" id="RU004481"/>
    </source>
</evidence>
<proteinExistence type="inferred from homology"/>
<evidence type="ECO:0000256" key="2">
    <source>
        <dbReference type="ARBA" id="ARBA00020953"/>
    </source>
</evidence>
<dbReference type="PANTHER" id="PTHR43834:SF6">
    <property type="entry name" value="GTPASE DER"/>
    <property type="match status" value="1"/>
</dbReference>
<comment type="function">
    <text evidence="8 10">GTPase that plays an essential role in the late steps of ribosome biogenesis.</text>
</comment>
<dbReference type="CDD" id="cd01894">
    <property type="entry name" value="EngA1"/>
    <property type="match status" value="1"/>
</dbReference>
<dbReference type="OrthoDB" id="9805918at2"/>
<comment type="similarity">
    <text evidence="1 8 9 10">Belongs to the TRAFAC class TrmE-Era-EngA-EngB-Septin-like GTPase superfamily. EngA (Der) GTPase family.</text>
</comment>
<evidence type="ECO:0000256" key="8">
    <source>
        <dbReference type="HAMAP-Rule" id="MF_00195"/>
    </source>
</evidence>
<comment type="subunit">
    <text evidence="8">Associates with the 50S ribosomal subunit.</text>
</comment>
<evidence type="ECO:0000259" key="12">
    <source>
        <dbReference type="PROSITE" id="PS51712"/>
    </source>
</evidence>
<evidence type="ECO:0000256" key="11">
    <source>
        <dbReference type="SAM" id="MobiDB-lite"/>
    </source>
</evidence>
<feature type="domain" description="EngA-type G" evidence="12">
    <location>
        <begin position="178"/>
        <end position="351"/>
    </location>
</feature>
<protein>
    <recommendedName>
        <fullName evidence="2 8">GTPase Der</fullName>
    </recommendedName>
    <alternativeName>
        <fullName evidence="7 8">GTP-binding protein EngA</fullName>
    </alternativeName>
</protein>
<feature type="binding site" evidence="8">
    <location>
        <begin position="184"/>
        <end position="191"/>
    </location>
    <ligand>
        <name>GTP</name>
        <dbReference type="ChEBI" id="CHEBI:37565"/>
        <label>2</label>
    </ligand>
</feature>
<feature type="binding site" evidence="8">
    <location>
        <begin position="118"/>
        <end position="121"/>
    </location>
    <ligand>
        <name>GTP</name>
        <dbReference type="ChEBI" id="CHEBI:37565"/>
        <label>1</label>
    </ligand>
</feature>
<dbReference type="SUPFAM" id="SSF52540">
    <property type="entry name" value="P-loop containing nucleoside triphosphate hydrolases"/>
    <property type="match status" value="2"/>
</dbReference>
<feature type="binding site" evidence="8">
    <location>
        <begin position="231"/>
        <end position="235"/>
    </location>
    <ligand>
        <name>GTP</name>
        <dbReference type="ChEBI" id="CHEBI:37565"/>
        <label>2</label>
    </ligand>
</feature>
<dbReference type="Proteomes" id="UP000198525">
    <property type="component" value="Unassembled WGS sequence"/>
</dbReference>
<dbReference type="AlphaFoldDB" id="A0A1G9A8H0"/>
<keyword evidence="4 10" id="KW-0677">Repeat</keyword>
<keyword evidence="14" id="KW-1185">Reference proteome</keyword>
<dbReference type="InterPro" id="IPR005225">
    <property type="entry name" value="Small_GTP-bd"/>
</dbReference>
<dbReference type="PROSITE" id="PS51712">
    <property type="entry name" value="G_ENGA"/>
    <property type="match status" value="2"/>
</dbReference>
<dbReference type="FunFam" id="3.40.50.300:FF:000057">
    <property type="entry name" value="GTPase Der"/>
    <property type="match status" value="1"/>
</dbReference>
<dbReference type="PRINTS" id="PR00326">
    <property type="entry name" value="GTP1OBG"/>
</dbReference>
<dbReference type="Pfam" id="PF14714">
    <property type="entry name" value="KH_dom-like"/>
    <property type="match status" value="1"/>
</dbReference>
<dbReference type="GO" id="GO:0043022">
    <property type="term" value="F:ribosome binding"/>
    <property type="evidence" value="ECO:0007669"/>
    <property type="project" value="TreeGrafter"/>
</dbReference>
<organism evidence="13 14">
    <name type="scientific">Billgrantia gudaonensis</name>
    <dbReference type="NCBI Taxonomy" id="376427"/>
    <lineage>
        <taxon>Bacteria</taxon>
        <taxon>Pseudomonadati</taxon>
        <taxon>Pseudomonadota</taxon>
        <taxon>Gammaproteobacteria</taxon>
        <taxon>Oceanospirillales</taxon>
        <taxon>Halomonadaceae</taxon>
        <taxon>Billgrantia</taxon>
    </lineage>
</organism>
<dbReference type="RefSeq" id="WP_089687479.1">
    <property type="nucleotide sequence ID" value="NZ_FNES01000013.1"/>
</dbReference>
<dbReference type="NCBIfam" id="TIGR03594">
    <property type="entry name" value="GTPase_EngA"/>
    <property type="match status" value="1"/>
</dbReference>
<feature type="binding site" evidence="8">
    <location>
        <begin position="9"/>
        <end position="16"/>
    </location>
    <ligand>
        <name>GTP</name>
        <dbReference type="ChEBI" id="CHEBI:37565"/>
        <label>1</label>
    </ligand>
</feature>
<dbReference type="PANTHER" id="PTHR43834">
    <property type="entry name" value="GTPASE DER"/>
    <property type="match status" value="1"/>
</dbReference>
<evidence type="ECO:0000256" key="4">
    <source>
        <dbReference type="ARBA" id="ARBA00022737"/>
    </source>
</evidence>
<dbReference type="FunFam" id="3.30.300.20:FF:000004">
    <property type="entry name" value="GTPase Der"/>
    <property type="match status" value="1"/>
</dbReference>
<dbReference type="InterPro" id="IPR027417">
    <property type="entry name" value="P-loop_NTPase"/>
</dbReference>
<keyword evidence="6 8" id="KW-0342">GTP-binding</keyword>
<evidence type="ECO:0000313" key="14">
    <source>
        <dbReference type="Proteomes" id="UP000198525"/>
    </source>
</evidence>
<dbReference type="InterPro" id="IPR006073">
    <property type="entry name" value="GTP-bd"/>
</dbReference>
<feature type="compositionally biased region" description="Basic and acidic residues" evidence="11">
    <location>
        <begin position="446"/>
        <end position="467"/>
    </location>
</feature>
<dbReference type="FunFam" id="3.40.50.300:FF:000040">
    <property type="entry name" value="GTPase Der"/>
    <property type="match status" value="1"/>
</dbReference>
<evidence type="ECO:0000256" key="6">
    <source>
        <dbReference type="ARBA" id="ARBA00023134"/>
    </source>
</evidence>
<dbReference type="Gene3D" id="3.30.300.20">
    <property type="match status" value="1"/>
</dbReference>